<proteinExistence type="predicted"/>
<evidence type="ECO:0000313" key="4">
    <source>
        <dbReference type="Proteomes" id="UP000734854"/>
    </source>
</evidence>
<sequence>MGVVARCSISAHASLCFGAATPTATRTSPSSPRHRTKIHLEPRCRSWRFECRAGNSGAERDGVDWASSPTASPYQILGVDPAGCSQAELKAAFRTRVKEFHPDLSKDKRQAETLIKRVIKAYENKSNRANKKSEKKLRHSRNYEDQAGSGSQILAREEEMQEAYLYIGFLASRPGTDPFEEPECEAYDLFINEFQCFGKGCPYSCVKTAPEAFAFCVENGTAHVISQDHGNDYLVQLAVGQCPRRCIHYVTPAQRAVLENIFQSALNNPFDLTETLLLDSLISKAKFENNRYQKPKRKPKISTEYVDWI</sequence>
<dbReference type="SUPFAM" id="SSF46565">
    <property type="entry name" value="Chaperone J-domain"/>
    <property type="match status" value="1"/>
</dbReference>
<dbReference type="SMART" id="SM00271">
    <property type="entry name" value="DnaJ"/>
    <property type="match status" value="1"/>
</dbReference>
<feature type="compositionally biased region" description="Basic residues" evidence="1">
    <location>
        <begin position="128"/>
        <end position="140"/>
    </location>
</feature>
<dbReference type="PROSITE" id="PS50076">
    <property type="entry name" value="DNAJ_2"/>
    <property type="match status" value="1"/>
</dbReference>
<keyword evidence="4" id="KW-1185">Reference proteome</keyword>
<dbReference type="InterPro" id="IPR036869">
    <property type="entry name" value="J_dom_sf"/>
</dbReference>
<dbReference type="CDD" id="cd06257">
    <property type="entry name" value="DnaJ"/>
    <property type="match status" value="1"/>
</dbReference>
<evidence type="ECO:0000313" key="3">
    <source>
        <dbReference type="EMBL" id="KAG6523665.1"/>
    </source>
</evidence>
<evidence type="ECO:0000259" key="2">
    <source>
        <dbReference type="PROSITE" id="PS50076"/>
    </source>
</evidence>
<gene>
    <name evidence="3" type="ORF">ZIOFF_013530</name>
</gene>
<dbReference type="Proteomes" id="UP000734854">
    <property type="component" value="Unassembled WGS sequence"/>
</dbReference>
<reference evidence="3 4" key="1">
    <citation type="submission" date="2020-08" db="EMBL/GenBank/DDBJ databases">
        <title>Plant Genome Project.</title>
        <authorList>
            <person name="Zhang R.-G."/>
        </authorList>
    </citation>
    <scope>NUCLEOTIDE SEQUENCE [LARGE SCALE GENOMIC DNA]</scope>
    <source>
        <tissue evidence="3">Rhizome</tissue>
    </source>
</reference>
<dbReference type="Gene3D" id="1.10.287.110">
    <property type="entry name" value="DnaJ domain"/>
    <property type="match status" value="1"/>
</dbReference>
<dbReference type="PANTHER" id="PTHR44579:SF4">
    <property type="entry name" value="J DOMAIN-CONTAINING PROTEIN"/>
    <property type="match status" value="1"/>
</dbReference>
<dbReference type="InterPro" id="IPR001623">
    <property type="entry name" value="DnaJ_domain"/>
</dbReference>
<evidence type="ECO:0000256" key="1">
    <source>
        <dbReference type="SAM" id="MobiDB-lite"/>
    </source>
</evidence>
<dbReference type="Gene3D" id="3.30.70.20">
    <property type="match status" value="1"/>
</dbReference>
<dbReference type="EMBL" id="JACMSC010000004">
    <property type="protein sequence ID" value="KAG6523665.1"/>
    <property type="molecule type" value="Genomic_DNA"/>
</dbReference>
<feature type="domain" description="J" evidence="2">
    <location>
        <begin position="72"/>
        <end position="148"/>
    </location>
</feature>
<dbReference type="GO" id="GO:0005783">
    <property type="term" value="C:endoplasmic reticulum"/>
    <property type="evidence" value="ECO:0007669"/>
    <property type="project" value="UniProtKB-ARBA"/>
</dbReference>
<protein>
    <recommendedName>
        <fullName evidence="2">J domain-containing protein</fullName>
    </recommendedName>
</protein>
<name>A0A8J5LNW9_ZINOF</name>
<dbReference type="AlphaFoldDB" id="A0A8J5LNW9"/>
<feature type="region of interest" description="Disordered" evidence="1">
    <location>
        <begin position="127"/>
        <end position="151"/>
    </location>
</feature>
<dbReference type="PANTHER" id="PTHR44579">
    <property type="entry name" value="OS01G0730500 PROTEIN"/>
    <property type="match status" value="1"/>
</dbReference>
<accession>A0A8J5LNW9</accession>
<organism evidence="3 4">
    <name type="scientific">Zingiber officinale</name>
    <name type="common">Ginger</name>
    <name type="synonym">Amomum zingiber</name>
    <dbReference type="NCBI Taxonomy" id="94328"/>
    <lineage>
        <taxon>Eukaryota</taxon>
        <taxon>Viridiplantae</taxon>
        <taxon>Streptophyta</taxon>
        <taxon>Embryophyta</taxon>
        <taxon>Tracheophyta</taxon>
        <taxon>Spermatophyta</taxon>
        <taxon>Magnoliopsida</taxon>
        <taxon>Liliopsida</taxon>
        <taxon>Zingiberales</taxon>
        <taxon>Zingiberaceae</taxon>
        <taxon>Zingiber</taxon>
    </lineage>
</organism>
<comment type="caution">
    <text evidence="3">The sequence shown here is derived from an EMBL/GenBank/DDBJ whole genome shotgun (WGS) entry which is preliminary data.</text>
</comment>
<dbReference type="Pfam" id="PF00226">
    <property type="entry name" value="DnaJ"/>
    <property type="match status" value="1"/>
</dbReference>